<reference evidence="2" key="1">
    <citation type="journal article" date="2022" name="Mol. Ecol. Resour.">
        <title>The genomes of chicory, endive, great burdock and yacon provide insights into Asteraceae palaeo-polyploidization history and plant inulin production.</title>
        <authorList>
            <person name="Fan W."/>
            <person name="Wang S."/>
            <person name="Wang H."/>
            <person name="Wang A."/>
            <person name="Jiang F."/>
            <person name="Liu H."/>
            <person name="Zhao H."/>
            <person name="Xu D."/>
            <person name="Zhang Y."/>
        </authorList>
    </citation>
    <scope>NUCLEOTIDE SEQUENCE [LARGE SCALE GENOMIC DNA]</scope>
    <source>
        <strain evidence="2">cv. Yunnan</strain>
    </source>
</reference>
<sequence>MATSWFDHGSDNRLVVDMGIVNTPLDYPRSPLVVTFVPLPVTVLRTILIRHRRIPPSIVLSSRPTLRFASIASGRSLLLSPHRV</sequence>
<proteinExistence type="predicted"/>
<accession>A0ACB9KBV8</accession>
<comment type="caution">
    <text evidence="1">The sequence shown here is derived from an EMBL/GenBank/DDBJ whole genome shotgun (WGS) entry which is preliminary data.</text>
</comment>
<dbReference type="Proteomes" id="UP001056120">
    <property type="component" value="Linkage Group LG01"/>
</dbReference>
<reference evidence="1 2" key="2">
    <citation type="journal article" date="2022" name="Mol. Ecol. Resour.">
        <title>The genomes of chicory, endive, great burdock and yacon provide insights into Asteraceae paleo-polyploidization history and plant inulin production.</title>
        <authorList>
            <person name="Fan W."/>
            <person name="Wang S."/>
            <person name="Wang H."/>
            <person name="Wang A."/>
            <person name="Jiang F."/>
            <person name="Liu H."/>
            <person name="Zhao H."/>
            <person name="Xu D."/>
            <person name="Zhang Y."/>
        </authorList>
    </citation>
    <scope>NUCLEOTIDE SEQUENCE [LARGE SCALE GENOMIC DNA]</scope>
    <source>
        <strain evidence="2">cv. Yunnan</strain>
        <tissue evidence="1">Leaves</tissue>
    </source>
</reference>
<protein>
    <submittedName>
        <fullName evidence="1">Uncharacterized protein</fullName>
    </submittedName>
</protein>
<evidence type="ECO:0000313" key="1">
    <source>
        <dbReference type="EMBL" id="KAI3829786.1"/>
    </source>
</evidence>
<organism evidence="1 2">
    <name type="scientific">Smallanthus sonchifolius</name>
    <dbReference type="NCBI Taxonomy" id="185202"/>
    <lineage>
        <taxon>Eukaryota</taxon>
        <taxon>Viridiplantae</taxon>
        <taxon>Streptophyta</taxon>
        <taxon>Embryophyta</taxon>
        <taxon>Tracheophyta</taxon>
        <taxon>Spermatophyta</taxon>
        <taxon>Magnoliopsida</taxon>
        <taxon>eudicotyledons</taxon>
        <taxon>Gunneridae</taxon>
        <taxon>Pentapetalae</taxon>
        <taxon>asterids</taxon>
        <taxon>campanulids</taxon>
        <taxon>Asterales</taxon>
        <taxon>Asteraceae</taxon>
        <taxon>Asteroideae</taxon>
        <taxon>Heliantheae alliance</taxon>
        <taxon>Millerieae</taxon>
        <taxon>Smallanthus</taxon>
    </lineage>
</organism>
<dbReference type="EMBL" id="CM042018">
    <property type="protein sequence ID" value="KAI3829786.1"/>
    <property type="molecule type" value="Genomic_DNA"/>
</dbReference>
<keyword evidence="2" id="KW-1185">Reference proteome</keyword>
<gene>
    <name evidence="1" type="ORF">L1987_03914</name>
</gene>
<name>A0ACB9KBV8_9ASTR</name>
<evidence type="ECO:0000313" key="2">
    <source>
        <dbReference type="Proteomes" id="UP001056120"/>
    </source>
</evidence>